<keyword evidence="1 2" id="KW-0694">RNA-binding</keyword>
<accession>A0A672MW64</accession>
<evidence type="ECO:0000256" key="2">
    <source>
        <dbReference type="PROSITE-ProRule" id="PRU00176"/>
    </source>
</evidence>
<dbReference type="InterPro" id="IPR035979">
    <property type="entry name" value="RBD_domain_sf"/>
</dbReference>
<evidence type="ECO:0000256" key="1">
    <source>
        <dbReference type="ARBA" id="ARBA00022884"/>
    </source>
</evidence>
<dbReference type="PROSITE" id="PS50102">
    <property type="entry name" value="RRM"/>
    <property type="match status" value="1"/>
</dbReference>
<proteinExistence type="predicted"/>
<dbReference type="SMART" id="SM00360">
    <property type="entry name" value="RRM"/>
    <property type="match status" value="1"/>
</dbReference>
<dbReference type="InterPro" id="IPR012677">
    <property type="entry name" value="Nucleotide-bd_a/b_plait_sf"/>
</dbReference>
<reference evidence="4" key="1">
    <citation type="submission" date="2025-08" db="UniProtKB">
        <authorList>
            <consortium name="Ensembl"/>
        </authorList>
    </citation>
    <scope>IDENTIFICATION</scope>
</reference>
<evidence type="ECO:0000313" key="4">
    <source>
        <dbReference type="Ensembl" id="ENSSGRP00000039925.1"/>
    </source>
</evidence>
<dbReference type="Ensembl" id="ENSSGRT00000042805.1">
    <property type="protein sequence ID" value="ENSSGRP00000039925.1"/>
    <property type="gene ID" value="ENSSGRG00000021787.1"/>
</dbReference>
<dbReference type="InterPro" id="IPR000504">
    <property type="entry name" value="RRM_dom"/>
</dbReference>
<organism evidence="4 5">
    <name type="scientific">Sinocyclocheilus grahami</name>
    <name type="common">Dianchi golden-line fish</name>
    <name type="synonym">Barbus grahami</name>
    <dbReference type="NCBI Taxonomy" id="75366"/>
    <lineage>
        <taxon>Eukaryota</taxon>
        <taxon>Metazoa</taxon>
        <taxon>Chordata</taxon>
        <taxon>Craniata</taxon>
        <taxon>Vertebrata</taxon>
        <taxon>Euteleostomi</taxon>
        <taxon>Actinopterygii</taxon>
        <taxon>Neopterygii</taxon>
        <taxon>Teleostei</taxon>
        <taxon>Ostariophysi</taxon>
        <taxon>Cypriniformes</taxon>
        <taxon>Cyprinidae</taxon>
        <taxon>Cyprininae</taxon>
        <taxon>Sinocyclocheilus</taxon>
    </lineage>
</organism>
<dbReference type="SUPFAM" id="SSF54928">
    <property type="entry name" value="RNA-binding domain, RBD"/>
    <property type="match status" value="1"/>
</dbReference>
<protein>
    <recommendedName>
        <fullName evidence="3">RRM domain-containing protein</fullName>
    </recommendedName>
</protein>
<feature type="domain" description="RRM" evidence="3">
    <location>
        <begin position="68"/>
        <end position="146"/>
    </location>
</feature>
<dbReference type="InterPro" id="IPR050441">
    <property type="entry name" value="RBM"/>
</dbReference>
<sequence length="258" mass="28606">MPVSFKWSSSEDNMQQRDLSWPLLVSNLHPLVDKLIDAKNALEALDFSELLDKRPMHVIWADHLLFAGSLLVSNLMTCVSEEELLEVFIPFGPISTVHVCRNELTKVSRGFGFVTFKQRRDAESALEALNFSELFGKKVCISWVQDTTAEALLRSSSPQDNWDVPEASHPKPVKQSLGRKLVNTAKNALTAVLTSPEGWVVIGLLATAWQSLGRKLVNTAKNALMTVLTSPEASFGIGLLATAWAMRKKLFPFSLQPC</sequence>
<dbReference type="Gene3D" id="3.30.70.330">
    <property type="match status" value="1"/>
</dbReference>
<dbReference type="GO" id="GO:0003723">
    <property type="term" value="F:RNA binding"/>
    <property type="evidence" value="ECO:0007669"/>
    <property type="project" value="UniProtKB-UniRule"/>
</dbReference>
<dbReference type="Pfam" id="PF00076">
    <property type="entry name" value="RRM_1"/>
    <property type="match status" value="1"/>
</dbReference>
<dbReference type="PANTHER" id="PTHR48034">
    <property type="entry name" value="TRANSFORMER-2 SEX-DETERMINING PROTEIN-RELATED"/>
    <property type="match status" value="1"/>
</dbReference>
<evidence type="ECO:0000313" key="5">
    <source>
        <dbReference type="Proteomes" id="UP000472262"/>
    </source>
</evidence>
<dbReference type="AlphaFoldDB" id="A0A672MW64"/>
<evidence type="ECO:0000259" key="3">
    <source>
        <dbReference type="PROSITE" id="PS50102"/>
    </source>
</evidence>
<dbReference type="Proteomes" id="UP000472262">
    <property type="component" value="Unassembled WGS sequence"/>
</dbReference>
<name>A0A672MW64_SINGR</name>
<keyword evidence="5" id="KW-1185">Reference proteome</keyword>
<reference evidence="4" key="2">
    <citation type="submission" date="2025-09" db="UniProtKB">
        <authorList>
            <consortium name="Ensembl"/>
        </authorList>
    </citation>
    <scope>IDENTIFICATION</scope>
</reference>